<reference evidence="2 3" key="1">
    <citation type="journal article" date="2018" name="Sci. Rep.">
        <title>Rhizobium tumorigenes sp. nov., a novel plant tumorigenic bacterium isolated from cane gall tumors on thornless blackberry.</title>
        <authorList>
            <person name="Kuzmanovi N."/>
            <person name="Smalla K."/>
            <person name="Gronow S."/>
            <person name="PuBawska J."/>
        </authorList>
    </citation>
    <scope>NUCLEOTIDE SEQUENCE [LARGE SCALE GENOMIC DNA]</scope>
    <source>
        <strain evidence="2 3">CCBAU 85046</strain>
    </source>
</reference>
<keyword evidence="3" id="KW-1185">Reference proteome</keyword>
<evidence type="ECO:0000313" key="2">
    <source>
        <dbReference type="EMBL" id="PZM08074.1"/>
    </source>
</evidence>
<accession>A0A2W4CRM2</accession>
<feature type="transmembrane region" description="Helical" evidence="1">
    <location>
        <begin position="21"/>
        <end position="42"/>
    </location>
</feature>
<keyword evidence="1" id="KW-1133">Transmembrane helix</keyword>
<dbReference type="Proteomes" id="UP000248925">
    <property type="component" value="Unassembled WGS sequence"/>
</dbReference>
<name>A0A2W4CRM2_9HYPH</name>
<dbReference type="EMBL" id="PCDP01000076">
    <property type="protein sequence ID" value="PZM08074.1"/>
    <property type="molecule type" value="Genomic_DNA"/>
</dbReference>
<proteinExistence type="predicted"/>
<dbReference type="AlphaFoldDB" id="A0A2W4CRM2"/>
<protein>
    <submittedName>
        <fullName evidence="2">Uncharacterized protein</fullName>
    </submittedName>
</protein>
<evidence type="ECO:0000256" key="1">
    <source>
        <dbReference type="SAM" id="Phobius"/>
    </source>
</evidence>
<organism evidence="2 3">
    <name type="scientific">Rhizobium tubonense</name>
    <dbReference type="NCBI Taxonomy" id="484088"/>
    <lineage>
        <taxon>Bacteria</taxon>
        <taxon>Pseudomonadati</taxon>
        <taxon>Pseudomonadota</taxon>
        <taxon>Alphaproteobacteria</taxon>
        <taxon>Hyphomicrobiales</taxon>
        <taxon>Rhizobiaceae</taxon>
        <taxon>Rhizobium/Agrobacterium group</taxon>
        <taxon>Rhizobium</taxon>
    </lineage>
</organism>
<sequence length="86" mass="9609">MSSNKRLTLGLMFTRSWRRTFFGLGIPIALAMLLPISVVALGELPIPALIFLLFVVMILTAFGTAVYFFQKGISSIFREVVCIPRE</sequence>
<keyword evidence="1" id="KW-0812">Transmembrane</keyword>
<keyword evidence="1" id="KW-0472">Membrane</keyword>
<gene>
    <name evidence="2" type="ORF">CPY51_30490</name>
</gene>
<evidence type="ECO:0000313" key="3">
    <source>
        <dbReference type="Proteomes" id="UP000248925"/>
    </source>
</evidence>
<feature type="transmembrane region" description="Helical" evidence="1">
    <location>
        <begin position="48"/>
        <end position="69"/>
    </location>
</feature>
<comment type="caution">
    <text evidence="2">The sequence shown here is derived from an EMBL/GenBank/DDBJ whole genome shotgun (WGS) entry which is preliminary data.</text>
</comment>